<gene>
    <name evidence="1" type="ORF">STAS_31824</name>
</gene>
<keyword evidence="1" id="KW-0808">Transferase</keyword>
<dbReference type="GO" id="GO:0016779">
    <property type="term" value="F:nucleotidyltransferase activity"/>
    <property type="evidence" value="ECO:0007669"/>
    <property type="project" value="UniProtKB-KW"/>
</dbReference>
<dbReference type="EMBL" id="BKCP01011070">
    <property type="protein sequence ID" value="GER54249.1"/>
    <property type="molecule type" value="Genomic_DNA"/>
</dbReference>
<dbReference type="AlphaFoldDB" id="A0A5A7R9I8"/>
<name>A0A5A7R9I8_STRAF</name>
<organism evidence="1 2">
    <name type="scientific">Striga asiatica</name>
    <name type="common">Asiatic witchweed</name>
    <name type="synonym">Buchnera asiatica</name>
    <dbReference type="NCBI Taxonomy" id="4170"/>
    <lineage>
        <taxon>Eukaryota</taxon>
        <taxon>Viridiplantae</taxon>
        <taxon>Streptophyta</taxon>
        <taxon>Embryophyta</taxon>
        <taxon>Tracheophyta</taxon>
        <taxon>Spermatophyta</taxon>
        <taxon>Magnoliopsida</taxon>
        <taxon>eudicotyledons</taxon>
        <taxon>Gunneridae</taxon>
        <taxon>Pentapetalae</taxon>
        <taxon>asterids</taxon>
        <taxon>lamiids</taxon>
        <taxon>Lamiales</taxon>
        <taxon>Orobanchaceae</taxon>
        <taxon>Buchnereae</taxon>
        <taxon>Striga</taxon>
    </lineage>
</organism>
<comment type="caution">
    <text evidence="1">The sequence shown here is derived from an EMBL/GenBank/DDBJ whole genome shotgun (WGS) entry which is preliminary data.</text>
</comment>
<proteinExistence type="predicted"/>
<keyword evidence="2" id="KW-1185">Reference proteome</keyword>
<evidence type="ECO:0000313" key="2">
    <source>
        <dbReference type="Proteomes" id="UP000325081"/>
    </source>
</evidence>
<protein>
    <submittedName>
        <fullName evidence="1">2-C-methyl-D-erythritol 4-phosphatecytidylyltransferase</fullName>
    </submittedName>
</protein>
<keyword evidence="1" id="KW-0548">Nucleotidyltransferase</keyword>
<dbReference type="Proteomes" id="UP000325081">
    <property type="component" value="Unassembled WGS sequence"/>
</dbReference>
<reference evidence="2" key="1">
    <citation type="journal article" date="2019" name="Curr. Biol.">
        <title>Genome Sequence of Striga asiatica Provides Insight into the Evolution of Plant Parasitism.</title>
        <authorList>
            <person name="Yoshida S."/>
            <person name="Kim S."/>
            <person name="Wafula E.K."/>
            <person name="Tanskanen J."/>
            <person name="Kim Y.M."/>
            <person name="Honaas L."/>
            <person name="Yang Z."/>
            <person name="Spallek T."/>
            <person name="Conn C.E."/>
            <person name="Ichihashi Y."/>
            <person name="Cheong K."/>
            <person name="Cui S."/>
            <person name="Der J.P."/>
            <person name="Gundlach H."/>
            <person name="Jiao Y."/>
            <person name="Hori C."/>
            <person name="Ishida J.K."/>
            <person name="Kasahara H."/>
            <person name="Kiba T."/>
            <person name="Kim M.S."/>
            <person name="Koo N."/>
            <person name="Laohavisit A."/>
            <person name="Lee Y.H."/>
            <person name="Lumba S."/>
            <person name="McCourt P."/>
            <person name="Mortimer J.C."/>
            <person name="Mutuku J.M."/>
            <person name="Nomura T."/>
            <person name="Sasaki-Sekimoto Y."/>
            <person name="Seto Y."/>
            <person name="Wang Y."/>
            <person name="Wakatake T."/>
            <person name="Sakakibara H."/>
            <person name="Demura T."/>
            <person name="Yamaguchi S."/>
            <person name="Yoneyama K."/>
            <person name="Manabe R.I."/>
            <person name="Nelson D.C."/>
            <person name="Schulman A.H."/>
            <person name="Timko M.P."/>
            <person name="dePamphilis C.W."/>
            <person name="Choi D."/>
            <person name="Shirasu K."/>
        </authorList>
    </citation>
    <scope>NUCLEOTIDE SEQUENCE [LARGE SCALE GENOMIC DNA]</scope>
    <source>
        <strain evidence="2">cv. UVA1</strain>
    </source>
</reference>
<accession>A0A5A7R9I8</accession>
<evidence type="ECO:0000313" key="1">
    <source>
        <dbReference type="EMBL" id="GER54249.1"/>
    </source>
</evidence>
<sequence length="210" mass="22696">MIAIAMFLAESLSSPSSSTSPSSSNASNKSSLFFPIPDSLSRILSSTIPEANTINLPKYLAVFLLIPCGSIHFKKGKKSATLGFPNHSKNIKKLSKKSLSPSSFFPITSPDSTIFPTVLKADTKRNRSSRTSPDDPFSLHFATSRLIHSIISSTPFCLMAPMATDPRLYPKAVSESGAFRSANWRSRFLKSSAAASDDCTTTVLTEPSLR</sequence>